<dbReference type="SUPFAM" id="SSF56112">
    <property type="entry name" value="Protein kinase-like (PK-like)"/>
    <property type="match status" value="1"/>
</dbReference>
<evidence type="ECO:0000313" key="2">
    <source>
        <dbReference type="EMBL" id="KAJ5104113.1"/>
    </source>
</evidence>
<feature type="domain" description="Aminoglycoside phosphotransferase" evidence="1">
    <location>
        <begin position="100"/>
        <end position="276"/>
    </location>
</feature>
<dbReference type="Proteomes" id="UP001149074">
    <property type="component" value="Unassembled WGS sequence"/>
</dbReference>
<dbReference type="OrthoDB" id="5210591at2759"/>
<gene>
    <name evidence="2" type="ORF">N7532_004642</name>
</gene>
<evidence type="ECO:0000313" key="3">
    <source>
        <dbReference type="Proteomes" id="UP001149074"/>
    </source>
</evidence>
<dbReference type="Gene3D" id="3.30.200.150">
    <property type="match status" value="1"/>
</dbReference>
<dbReference type="PANTHER" id="PTHR21310:SF59">
    <property type="entry name" value="AMINOGLYCOSIDE PHOSPHOTRANSFERASE DOMAIN-CONTAINING PROTEIN"/>
    <property type="match status" value="1"/>
</dbReference>
<dbReference type="PANTHER" id="PTHR21310">
    <property type="entry name" value="AMINOGLYCOSIDE PHOSPHOTRANSFERASE-RELATED-RELATED"/>
    <property type="match status" value="1"/>
</dbReference>
<keyword evidence="3" id="KW-1185">Reference proteome</keyword>
<protein>
    <submittedName>
        <fullName evidence="2">Aminoglycoside phosphotransferase</fullName>
    </submittedName>
</protein>
<reference evidence="2" key="1">
    <citation type="submission" date="2022-11" db="EMBL/GenBank/DDBJ databases">
        <authorList>
            <person name="Petersen C."/>
        </authorList>
    </citation>
    <scope>NUCLEOTIDE SEQUENCE</scope>
    <source>
        <strain evidence="2">IBT 30761</strain>
    </source>
</reference>
<sequence length="351" mass="39433">MRRSNMRTLAHTHPTLVPLKAPNMVSTHKTIQPPELDEYQRLDAILSLLYPSTVNLQRSQVIFGHIHSLRLLTLSNGARLLLKTSPVAGTPLLRHERFFLETEARFLALLGQSANPCVPQLYHYDPEGSLLGSAYLVRQYVKGTSLLELQSRITPEQRNDVDRHLGFLASTIAQNVAPAFGSLQQVAVRAGKRSWRDAFCALFESVLRDAEDMFINLPYAEIRDEMSRLESALEEVMFPRLVVVGFGRPSHVLLDERSKQLSGVVDFSSALWGDILMAEIFESPAPAVLEGAGMPLGRTKGEDIRLLMYSAYRLVSQITVQYYRNLDEPKEFDARRRLTATIAKMGAMDPV</sequence>
<dbReference type="GeneID" id="81356115"/>
<accession>A0A9W9KFU9</accession>
<name>A0A9W9KFU9_9EURO</name>
<proteinExistence type="predicted"/>
<reference evidence="2" key="2">
    <citation type="journal article" date="2023" name="IMA Fungus">
        <title>Comparative genomic study of the Penicillium genus elucidates a diverse pangenome and 15 lateral gene transfer events.</title>
        <authorList>
            <person name="Petersen C."/>
            <person name="Sorensen T."/>
            <person name="Nielsen M.R."/>
            <person name="Sondergaard T.E."/>
            <person name="Sorensen J.L."/>
            <person name="Fitzpatrick D.A."/>
            <person name="Frisvad J.C."/>
            <person name="Nielsen K.L."/>
        </authorList>
    </citation>
    <scope>NUCLEOTIDE SEQUENCE</scope>
    <source>
        <strain evidence="2">IBT 30761</strain>
    </source>
</reference>
<dbReference type="Pfam" id="PF01636">
    <property type="entry name" value="APH"/>
    <property type="match status" value="1"/>
</dbReference>
<dbReference type="InterPro" id="IPR051678">
    <property type="entry name" value="AGP_Transferase"/>
</dbReference>
<dbReference type="InterPro" id="IPR011009">
    <property type="entry name" value="Kinase-like_dom_sf"/>
</dbReference>
<dbReference type="Gene3D" id="3.90.1200.10">
    <property type="match status" value="1"/>
</dbReference>
<dbReference type="InterPro" id="IPR002575">
    <property type="entry name" value="Aminoglycoside_PTrfase"/>
</dbReference>
<comment type="caution">
    <text evidence="2">The sequence shown here is derived from an EMBL/GenBank/DDBJ whole genome shotgun (WGS) entry which is preliminary data.</text>
</comment>
<organism evidence="2 3">
    <name type="scientific">Penicillium argentinense</name>
    <dbReference type="NCBI Taxonomy" id="1131581"/>
    <lineage>
        <taxon>Eukaryota</taxon>
        <taxon>Fungi</taxon>
        <taxon>Dikarya</taxon>
        <taxon>Ascomycota</taxon>
        <taxon>Pezizomycotina</taxon>
        <taxon>Eurotiomycetes</taxon>
        <taxon>Eurotiomycetidae</taxon>
        <taxon>Eurotiales</taxon>
        <taxon>Aspergillaceae</taxon>
        <taxon>Penicillium</taxon>
    </lineage>
</organism>
<evidence type="ECO:0000259" key="1">
    <source>
        <dbReference type="Pfam" id="PF01636"/>
    </source>
</evidence>
<dbReference type="RefSeq" id="XP_056477493.1">
    <property type="nucleotide sequence ID" value="XM_056617136.1"/>
</dbReference>
<dbReference type="AlphaFoldDB" id="A0A9W9KFU9"/>
<dbReference type="EMBL" id="JAPQKI010000004">
    <property type="protein sequence ID" value="KAJ5104113.1"/>
    <property type="molecule type" value="Genomic_DNA"/>
</dbReference>